<proteinExistence type="predicted"/>
<dbReference type="RefSeq" id="WP_121853980.1">
    <property type="nucleotide sequence ID" value="NZ_CP037952.1"/>
</dbReference>
<dbReference type="OrthoDB" id="6908481at2"/>
<organism evidence="1 2">
    <name type="scientific">Parashewanella spongiae</name>
    <dbReference type="NCBI Taxonomy" id="342950"/>
    <lineage>
        <taxon>Bacteria</taxon>
        <taxon>Pseudomonadati</taxon>
        <taxon>Pseudomonadota</taxon>
        <taxon>Gammaproteobacteria</taxon>
        <taxon>Alteromonadales</taxon>
        <taxon>Shewanellaceae</taxon>
        <taxon>Parashewanella</taxon>
    </lineage>
</organism>
<dbReference type="SUPFAM" id="SSF46955">
    <property type="entry name" value="Putative DNA-binding domain"/>
    <property type="match status" value="1"/>
</dbReference>
<reference evidence="1 2" key="1">
    <citation type="submission" date="2018-09" db="EMBL/GenBank/DDBJ databases">
        <title>Phylogeny of the Shewanellaceae, and recommendation for two new genera, Pseudoshewanella and Parashewanella.</title>
        <authorList>
            <person name="Wang G."/>
        </authorList>
    </citation>
    <scope>NUCLEOTIDE SEQUENCE [LARGE SCALE GENOMIC DNA]</scope>
    <source>
        <strain evidence="1 2">KCTC 22492</strain>
    </source>
</reference>
<keyword evidence="2" id="KW-1185">Reference proteome</keyword>
<evidence type="ECO:0000313" key="2">
    <source>
        <dbReference type="Proteomes" id="UP000273022"/>
    </source>
</evidence>
<sequence>MSKRSSNKSEQVWYTGHQLCKLLGIERTTLWRWKKHRFFPEADITIVGQDRYDIRKVKVFLQSKL</sequence>
<dbReference type="Proteomes" id="UP000273022">
    <property type="component" value="Unassembled WGS sequence"/>
</dbReference>
<evidence type="ECO:0008006" key="3">
    <source>
        <dbReference type="Google" id="ProtNLM"/>
    </source>
</evidence>
<evidence type="ECO:0000313" key="1">
    <source>
        <dbReference type="EMBL" id="RJY12284.1"/>
    </source>
</evidence>
<dbReference type="AlphaFoldDB" id="A0A3A6TTZ1"/>
<dbReference type="InterPro" id="IPR009061">
    <property type="entry name" value="DNA-bd_dom_put_sf"/>
</dbReference>
<name>A0A3A6TTZ1_9GAMM</name>
<comment type="caution">
    <text evidence="1">The sequence shown here is derived from an EMBL/GenBank/DDBJ whole genome shotgun (WGS) entry which is preliminary data.</text>
</comment>
<protein>
    <recommendedName>
        <fullName evidence="3">DNA-binding protein</fullName>
    </recommendedName>
</protein>
<gene>
    <name evidence="1" type="ORF">D5R81_12550</name>
</gene>
<accession>A0A3A6TTZ1</accession>
<dbReference type="EMBL" id="QYYH01000076">
    <property type="protein sequence ID" value="RJY12284.1"/>
    <property type="molecule type" value="Genomic_DNA"/>
</dbReference>